<evidence type="ECO:0000313" key="2">
    <source>
        <dbReference type="EMBL" id="MPC76045.1"/>
    </source>
</evidence>
<comment type="caution">
    <text evidence="2">The sequence shown here is derived from an EMBL/GenBank/DDBJ whole genome shotgun (WGS) entry which is preliminary data.</text>
</comment>
<evidence type="ECO:0000313" key="3">
    <source>
        <dbReference type="Proteomes" id="UP000324222"/>
    </source>
</evidence>
<proteinExistence type="predicted"/>
<feature type="compositionally biased region" description="Basic and acidic residues" evidence="1">
    <location>
        <begin position="16"/>
        <end position="32"/>
    </location>
</feature>
<reference evidence="2 3" key="1">
    <citation type="submission" date="2019-05" db="EMBL/GenBank/DDBJ databases">
        <title>Another draft genome of Portunus trituberculatus and its Hox gene families provides insights of decapod evolution.</title>
        <authorList>
            <person name="Jeong J.-H."/>
            <person name="Song I."/>
            <person name="Kim S."/>
            <person name="Choi T."/>
            <person name="Kim D."/>
            <person name="Ryu S."/>
            <person name="Kim W."/>
        </authorList>
    </citation>
    <scope>NUCLEOTIDE SEQUENCE [LARGE SCALE GENOMIC DNA]</scope>
    <source>
        <tissue evidence="2">Muscle</tissue>
    </source>
</reference>
<organism evidence="2 3">
    <name type="scientific">Portunus trituberculatus</name>
    <name type="common">Swimming crab</name>
    <name type="synonym">Neptunus trituberculatus</name>
    <dbReference type="NCBI Taxonomy" id="210409"/>
    <lineage>
        <taxon>Eukaryota</taxon>
        <taxon>Metazoa</taxon>
        <taxon>Ecdysozoa</taxon>
        <taxon>Arthropoda</taxon>
        <taxon>Crustacea</taxon>
        <taxon>Multicrustacea</taxon>
        <taxon>Malacostraca</taxon>
        <taxon>Eumalacostraca</taxon>
        <taxon>Eucarida</taxon>
        <taxon>Decapoda</taxon>
        <taxon>Pleocyemata</taxon>
        <taxon>Brachyura</taxon>
        <taxon>Eubrachyura</taxon>
        <taxon>Portunoidea</taxon>
        <taxon>Portunidae</taxon>
        <taxon>Portuninae</taxon>
        <taxon>Portunus</taxon>
    </lineage>
</organism>
<evidence type="ECO:0000256" key="1">
    <source>
        <dbReference type="SAM" id="MobiDB-lite"/>
    </source>
</evidence>
<feature type="region of interest" description="Disordered" evidence="1">
    <location>
        <begin position="1"/>
        <end position="32"/>
    </location>
</feature>
<name>A0A5B7I1L2_PORTR</name>
<sequence length="32" mass="3713">MHPSEELPEQETVLFRLEDDVSRARSATSREP</sequence>
<gene>
    <name evidence="2" type="ORF">E2C01_070446</name>
</gene>
<accession>A0A5B7I1L2</accession>
<dbReference type="AlphaFoldDB" id="A0A5B7I1L2"/>
<protein>
    <submittedName>
        <fullName evidence="2">Uncharacterized protein</fullName>
    </submittedName>
</protein>
<dbReference type="EMBL" id="VSRR010042457">
    <property type="protein sequence ID" value="MPC76045.1"/>
    <property type="molecule type" value="Genomic_DNA"/>
</dbReference>
<dbReference type="Proteomes" id="UP000324222">
    <property type="component" value="Unassembled WGS sequence"/>
</dbReference>
<keyword evidence="3" id="KW-1185">Reference proteome</keyword>